<evidence type="ECO:0000256" key="1">
    <source>
        <dbReference type="SAM" id="Phobius"/>
    </source>
</evidence>
<dbReference type="PANTHER" id="PTHR35043:SF7">
    <property type="entry name" value="TRANSCRIPTION FACTOR DOMAIN-CONTAINING PROTEIN"/>
    <property type="match status" value="1"/>
</dbReference>
<feature type="transmembrane region" description="Helical" evidence="1">
    <location>
        <begin position="238"/>
        <end position="259"/>
    </location>
</feature>
<dbReference type="PANTHER" id="PTHR35043">
    <property type="entry name" value="TRANSCRIPTION FACTOR DOMAIN-CONTAINING PROTEIN"/>
    <property type="match status" value="1"/>
</dbReference>
<protein>
    <submittedName>
        <fullName evidence="3">Uncharacterized protein</fullName>
    </submittedName>
</protein>
<dbReference type="OMA" id="WVANELE"/>
<keyword evidence="2" id="KW-0732">Signal</keyword>
<dbReference type="Proteomes" id="UP000217790">
    <property type="component" value="Unassembled WGS sequence"/>
</dbReference>
<feature type="transmembrane region" description="Helical" evidence="1">
    <location>
        <begin position="341"/>
        <end position="361"/>
    </location>
</feature>
<keyword evidence="4" id="KW-1185">Reference proteome</keyword>
<accession>A0A2H3D0A1</accession>
<name>A0A2H3D0A1_ARMGA</name>
<dbReference type="STRING" id="47427.A0A2H3D0A1"/>
<reference evidence="4" key="1">
    <citation type="journal article" date="2017" name="Nat. Ecol. Evol.">
        <title>Genome expansion and lineage-specific genetic innovations in the forest pathogenic fungi Armillaria.</title>
        <authorList>
            <person name="Sipos G."/>
            <person name="Prasanna A.N."/>
            <person name="Walter M.C."/>
            <person name="O'Connor E."/>
            <person name="Balint B."/>
            <person name="Krizsan K."/>
            <person name="Kiss B."/>
            <person name="Hess J."/>
            <person name="Varga T."/>
            <person name="Slot J."/>
            <person name="Riley R."/>
            <person name="Boka B."/>
            <person name="Rigling D."/>
            <person name="Barry K."/>
            <person name="Lee J."/>
            <person name="Mihaltcheva S."/>
            <person name="LaButti K."/>
            <person name="Lipzen A."/>
            <person name="Waldron R."/>
            <person name="Moloney N.M."/>
            <person name="Sperisen C."/>
            <person name="Kredics L."/>
            <person name="Vagvoelgyi C."/>
            <person name="Patrignani A."/>
            <person name="Fitzpatrick D."/>
            <person name="Nagy I."/>
            <person name="Doyle S."/>
            <person name="Anderson J.B."/>
            <person name="Grigoriev I.V."/>
            <person name="Gueldener U."/>
            <person name="Muensterkoetter M."/>
            <person name="Nagy L.G."/>
        </authorList>
    </citation>
    <scope>NUCLEOTIDE SEQUENCE [LARGE SCALE GENOMIC DNA]</scope>
    <source>
        <strain evidence="4">Ar21-2</strain>
    </source>
</reference>
<gene>
    <name evidence="3" type="ORF">ARMGADRAFT_1085927</name>
</gene>
<organism evidence="3 4">
    <name type="scientific">Armillaria gallica</name>
    <name type="common">Bulbous honey fungus</name>
    <name type="synonym">Armillaria bulbosa</name>
    <dbReference type="NCBI Taxonomy" id="47427"/>
    <lineage>
        <taxon>Eukaryota</taxon>
        <taxon>Fungi</taxon>
        <taxon>Dikarya</taxon>
        <taxon>Basidiomycota</taxon>
        <taxon>Agaricomycotina</taxon>
        <taxon>Agaricomycetes</taxon>
        <taxon>Agaricomycetidae</taxon>
        <taxon>Agaricales</taxon>
        <taxon>Marasmiineae</taxon>
        <taxon>Physalacriaceae</taxon>
        <taxon>Armillaria</taxon>
    </lineage>
</organism>
<feature type="signal peptide" evidence="2">
    <location>
        <begin position="1"/>
        <end position="19"/>
    </location>
</feature>
<feature type="chain" id="PRO_5013588012" evidence="2">
    <location>
        <begin position="20"/>
        <end position="438"/>
    </location>
</feature>
<feature type="transmembrane region" description="Helical" evidence="1">
    <location>
        <begin position="404"/>
        <end position="426"/>
    </location>
</feature>
<dbReference type="EMBL" id="KZ293680">
    <property type="protein sequence ID" value="PBK87164.1"/>
    <property type="molecule type" value="Genomic_DNA"/>
</dbReference>
<keyword evidence="1" id="KW-1133">Transmembrane helix</keyword>
<feature type="transmembrane region" description="Helical" evidence="1">
    <location>
        <begin position="373"/>
        <end position="392"/>
    </location>
</feature>
<evidence type="ECO:0000313" key="3">
    <source>
        <dbReference type="EMBL" id="PBK87164.1"/>
    </source>
</evidence>
<sequence>MNQLSKIALALLFTSSVFDIDIVPEDIADLRASSGDRRTLFNIVWSCLATIFACTWLSVHPNVPGRNIATRGPISCTIERVKIMVTAILAPEAITVWAAQQFIVAWKVCYRTDCSVSSVIDGWRGKKAKYSPNLTMAHGFVLSMGGFCYTDIKSISPSPSPSSTILSDRAASARAVGPLILDLDDLNSPDLEKKLEEVSAETIEDKSKGDALSKTFSILQISWFIVQCLARAHQHLPITLLEVTTLAFAVLSIITYCLWWNKPLNMKYHISLDGSDLRTFRLAPETEYVRRPWTTQVAYGLVEFWAGIGHTIVGKDNDDLRHNDIGHGAFRFSSGGESDQLTRFMIILGVELLFGAFHWAAWSFTFPSHAEMLLWMFLSLAGLMRFFAVGTFGIEEGDLQKWNLVARIMLIVLAFTQLGSLPPLAFRTVRWTTYIPHI</sequence>
<keyword evidence="1" id="KW-0812">Transmembrane</keyword>
<dbReference type="AlphaFoldDB" id="A0A2H3D0A1"/>
<dbReference type="InParanoid" id="A0A2H3D0A1"/>
<proteinExistence type="predicted"/>
<evidence type="ECO:0000313" key="4">
    <source>
        <dbReference type="Proteomes" id="UP000217790"/>
    </source>
</evidence>
<keyword evidence="1" id="KW-0472">Membrane</keyword>
<dbReference type="OrthoDB" id="9451547at2759"/>
<evidence type="ECO:0000256" key="2">
    <source>
        <dbReference type="SAM" id="SignalP"/>
    </source>
</evidence>